<sequence>MSGWDNNDQGAAGGWQTNAAEPVYDGWETPKGISSDIVPDQSKSALASLDQVNDLLQNASLDEGNDKCFGCGQPGHIRADCPSAEDNVCRYCKKPGHMVKECPDKPPMICDNCGQEGHTKIKCENPRRIDREHIADMPADKAWDKIKSAARERDADDAKEAIQEYIKAVDGAVTYRDLQESFIRDGINLWLIGVKRPLIDVYTNMDIQGNTGKKYTISYRFSERPSRPRERCGWPQDRQELLNRLDNAGDAVDGGIPKCVRCKQLGHVLKHCTIERQENEDAHKMMCYNCRSDQHRVRDCPEPRVDRFACKNCGKSGHKVAECPEEPNAENVECRRCHAKGHFAKDCPNGGGEGGSGCRNCGQEGHISRDCDQPENMDNVICHNCYKTGHRRRNCPLPTDWSKVQCTVCQEYGHTRVRCQKAPPDDMKGDASHGFDHVVVGNGAGWESSTGPAVMTTTSVGGW</sequence>
<name>A0A0A1SQB3_9HYPO</name>
<feature type="domain" description="CCHC-type" evidence="3">
    <location>
        <begin position="110"/>
        <end position="125"/>
    </location>
</feature>
<feature type="domain" description="CCHC-type" evidence="3">
    <location>
        <begin position="310"/>
        <end position="325"/>
    </location>
</feature>
<dbReference type="SUPFAM" id="SSF57756">
    <property type="entry name" value="Retrovirus zinc finger-like domains"/>
    <property type="match status" value="4"/>
</dbReference>
<evidence type="ECO:0000256" key="1">
    <source>
        <dbReference type="PROSITE-ProRule" id="PRU00047"/>
    </source>
</evidence>
<dbReference type="PANTHER" id="PTHR23002">
    <property type="entry name" value="ZINC FINGER CCHC DOMAIN CONTAINING PROTEIN"/>
    <property type="match status" value="1"/>
</dbReference>
<feature type="domain" description="CCHC-type" evidence="3">
    <location>
        <begin position="358"/>
        <end position="373"/>
    </location>
</feature>
<evidence type="ECO:0000313" key="5">
    <source>
        <dbReference type="Proteomes" id="UP000039046"/>
    </source>
</evidence>
<dbReference type="PROSITE" id="PS50158">
    <property type="entry name" value="ZF_CCHC"/>
    <property type="match status" value="8"/>
</dbReference>
<feature type="region of interest" description="Disordered" evidence="2">
    <location>
        <begin position="1"/>
        <end position="38"/>
    </location>
</feature>
<dbReference type="Proteomes" id="UP000039046">
    <property type="component" value="Unassembled WGS sequence"/>
</dbReference>
<dbReference type="InterPro" id="IPR051714">
    <property type="entry name" value="Znf_CCHC_NABP"/>
</dbReference>
<dbReference type="AlphaFoldDB" id="A0A0A1SQB3"/>
<evidence type="ECO:0000259" key="3">
    <source>
        <dbReference type="PROSITE" id="PS50158"/>
    </source>
</evidence>
<dbReference type="STRING" id="1531966.A0A0A1SQB3"/>
<feature type="domain" description="CCHC-type" evidence="3">
    <location>
        <begin position="382"/>
        <end position="396"/>
    </location>
</feature>
<dbReference type="GO" id="GO:0008270">
    <property type="term" value="F:zinc ion binding"/>
    <property type="evidence" value="ECO:0007669"/>
    <property type="project" value="UniProtKB-KW"/>
</dbReference>
<dbReference type="SMART" id="SM00343">
    <property type="entry name" value="ZnF_C2HC"/>
    <property type="match status" value="10"/>
</dbReference>
<keyword evidence="1" id="KW-0479">Metal-binding</keyword>
<dbReference type="Pfam" id="PF00098">
    <property type="entry name" value="zf-CCHC"/>
    <property type="match status" value="6"/>
</dbReference>
<evidence type="ECO:0000313" key="4">
    <source>
        <dbReference type="EMBL" id="CEJ80176.1"/>
    </source>
</evidence>
<feature type="domain" description="CCHC-type" evidence="3">
    <location>
        <begin position="334"/>
        <end position="349"/>
    </location>
</feature>
<dbReference type="HOGENOM" id="CLU_024213_0_0_1"/>
<accession>A0A0A1SQB3</accession>
<dbReference type="OrthoDB" id="8026949at2759"/>
<protein>
    <recommendedName>
        <fullName evidence="3">CCHC-type domain-containing protein</fullName>
    </recommendedName>
</protein>
<dbReference type="Gene3D" id="4.10.60.10">
    <property type="entry name" value="Zinc finger, CCHC-type"/>
    <property type="match status" value="6"/>
</dbReference>
<evidence type="ECO:0000256" key="2">
    <source>
        <dbReference type="SAM" id="MobiDB-lite"/>
    </source>
</evidence>
<dbReference type="InterPro" id="IPR036875">
    <property type="entry name" value="Znf_CCHC_sf"/>
</dbReference>
<dbReference type="GO" id="GO:0003676">
    <property type="term" value="F:nucleic acid binding"/>
    <property type="evidence" value="ECO:0007669"/>
    <property type="project" value="InterPro"/>
</dbReference>
<organism evidence="4 5">
    <name type="scientific">[Torrubiella] hemipterigena</name>
    <dbReference type="NCBI Taxonomy" id="1531966"/>
    <lineage>
        <taxon>Eukaryota</taxon>
        <taxon>Fungi</taxon>
        <taxon>Dikarya</taxon>
        <taxon>Ascomycota</taxon>
        <taxon>Pezizomycotina</taxon>
        <taxon>Sordariomycetes</taxon>
        <taxon>Hypocreomycetidae</taxon>
        <taxon>Hypocreales</taxon>
        <taxon>Clavicipitaceae</taxon>
        <taxon>Clavicipitaceae incertae sedis</taxon>
        <taxon>'Torrubiella' clade</taxon>
    </lineage>
</organism>
<keyword evidence="1" id="KW-0862">Zinc</keyword>
<keyword evidence="5" id="KW-1185">Reference proteome</keyword>
<feature type="compositionally biased region" description="Polar residues" evidence="2">
    <location>
        <begin position="1"/>
        <end position="19"/>
    </location>
</feature>
<reference evidence="4 5" key="1">
    <citation type="journal article" date="2015" name="Genome Announc.">
        <title>Draft Genome Sequence and Gene Annotation of the Entomopathogenic Fungus Verticillium hemipterigenum.</title>
        <authorList>
            <person name="Horn F."/>
            <person name="Habel A."/>
            <person name="Scharf D.H."/>
            <person name="Dworschak J."/>
            <person name="Brakhage A.A."/>
            <person name="Guthke R."/>
            <person name="Hertweck C."/>
            <person name="Linde J."/>
        </authorList>
    </citation>
    <scope>NUCLEOTIDE SEQUENCE [LARGE SCALE GENOMIC DNA]</scope>
</reference>
<keyword evidence="1" id="KW-0863">Zinc-finger</keyword>
<dbReference type="EMBL" id="CDHN01000001">
    <property type="protein sequence ID" value="CEJ80176.1"/>
    <property type="molecule type" value="Genomic_DNA"/>
</dbReference>
<proteinExistence type="predicted"/>
<dbReference type="InterPro" id="IPR001878">
    <property type="entry name" value="Znf_CCHC"/>
</dbReference>
<feature type="domain" description="CCHC-type" evidence="3">
    <location>
        <begin position="89"/>
        <end position="104"/>
    </location>
</feature>
<feature type="domain" description="CCHC-type" evidence="3">
    <location>
        <begin position="287"/>
        <end position="302"/>
    </location>
</feature>
<gene>
    <name evidence="4" type="ORF">VHEMI00378</name>
</gene>
<feature type="domain" description="CCHC-type" evidence="3">
    <location>
        <begin position="67"/>
        <end position="83"/>
    </location>
</feature>